<proteinExistence type="predicted"/>
<gene>
    <name evidence="1" type="ORF">L210DRAFT_3401092</name>
</gene>
<reference evidence="1" key="2">
    <citation type="journal article" date="2020" name="Nat. Commun.">
        <title>Large-scale genome sequencing of mycorrhizal fungi provides insights into the early evolution of symbiotic traits.</title>
        <authorList>
            <person name="Miyauchi S."/>
            <person name="Kiss E."/>
            <person name="Kuo A."/>
            <person name="Drula E."/>
            <person name="Kohler A."/>
            <person name="Sanchez-Garcia M."/>
            <person name="Morin E."/>
            <person name="Andreopoulos B."/>
            <person name="Barry K.W."/>
            <person name="Bonito G."/>
            <person name="Buee M."/>
            <person name="Carver A."/>
            <person name="Chen C."/>
            <person name="Cichocki N."/>
            <person name="Clum A."/>
            <person name="Culley D."/>
            <person name="Crous P.W."/>
            <person name="Fauchery L."/>
            <person name="Girlanda M."/>
            <person name="Hayes R.D."/>
            <person name="Keri Z."/>
            <person name="LaButti K."/>
            <person name="Lipzen A."/>
            <person name="Lombard V."/>
            <person name="Magnuson J."/>
            <person name="Maillard F."/>
            <person name="Murat C."/>
            <person name="Nolan M."/>
            <person name="Ohm R.A."/>
            <person name="Pangilinan J."/>
            <person name="Pereira M.F."/>
            <person name="Perotto S."/>
            <person name="Peter M."/>
            <person name="Pfister S."/>
            <person name="Riley R."/>
            <person name="Sitrit Y."/>
            <person name="Stielow J.B."/>
            <person name="Szollosi G."/>
            <person name="Zifcakova L."/>
            <person name="Stursova M."/>
            <person name="Spatafora J.W."/>
            <person name="Tedersoo L."/>
            <person name="Vaario L.M."/>
            <person name="Yamada A."/>
            <person name="Yan M."/>
            <person name="Wang P."/>
            <person name="Xu J."/>
            <person name="Bruns T."/>
            <person name="Baldrian P."/>
            <person name="Vilgalys R."/>
            <person name="Dunand C."/>
            <person name="Henrissat B."/>
            <person name="Grigoriev I.V."/>
            <person name="Hibbett D."/>
            <person name="Nagy L.G."/>
            <person name="Martin F.M."/>
        </authorList>
    </citation>
    <scope>NUCLEOTIDE SEQUENCE</scope>
    <source>
        <strain evidence="1">BED1</strain>
    </source>
</reference>
<name>A0AAD4BV54_BOLED</name>
<sequence length="95" mass="10868">EGWIDEIAEMSEAEQHKFERNICPYTGSKTGNTITRSSTIHLPAWRESLSQLKVKVTLLPRDVATRWNSTLDMLEYILSHKKAVNRVTQRLDGGL</sequence>
<comment type="caution">
    <text evidence="1">The sequence shown here is derived from an EMBL/GenBank/DDBJ whole genome shotgun (WGS) entry which is preliminary data.</text>
</comment>
<keyword evidence="2" id="KW-1185">Reference proteome</keyword>
<organism evidence="1 2">
    <name type="scientific">Boletus edulis BED1</name>
    <dbReference type="NCBI Taxonomy" id="1328754"/>
    <lineage>
        <taxon>Eukaryota</taxon>
        <taxon>Fungi</taxon>
        <taxon>Dikarya</taxon>
        <taxon>Basidiomycota</taxon>
        <taxon>Agaricomycotina</taxon>
        <taxon>Agaricomycetes</taxon>
        <taxon>Agaricomycetidae</taxon>
        <taxon>Boletales</taxon>
        <taxon>Boletineae</taxon>
        <taxon>Boletaceae</taxon>
        <taxon>Boletoideae</taxon>
        <taxon>Boletus</taxon>
    </lineage>
</organism>
<dbReference type="AlphaFoldDB" id="A0AAD4BV54"/>
<accession>A0AAD4BV54</accession>
<reference evidence="1" key="1">
    <citation type="submission" date="2019-10" db="EMBL/GenBank/DDBJ databases">
        <authorList>
            <consortium name="DOE Joint Genome Institute"/>
            <person name="Kuo A."/>
            <person name="Miyauchi S."/>
            <person name="Kiss E."/>
            <person name="Drula E."/>
            <person name="Kohler A."/>
            <person name="Sanchez-Garcia M."/>
            <person name="Andreopoulos B."/>
            <person name="Barry K.W."/>
            <person name="Bonito G."/>
            <person name="Buee M."/>
            <person name="Carver A."/>
            <person name="Chen C."/>
            <person name="Cichocki N."/>
            <person name="Clum A."/>
            <person name="Culley D."/>
            <person name="Crous P.W."/>
            <person name="Fauchery L."/>
            <person name="Girlanda M."/>
            <person name="Hayes R."/>
            <person name="Keri Z."/>
            <person name="LaButti K."/>
            <person name="Lipzen A."/>
            <person name="Lombard V."/>
            <person name="Magnuson J."/>
            <person name="Maillard F."/>
            <person name="Morin E."/>
            <person name="Murat C."/>
            <person name="Nolan M."/>
            <person name="Ohm R."/>
            <person name="Pangilinan J."/>
            <person name="Pereira M."/>
            <person name="Perotto S."/>
            <person name="Peter M."/>
            <person name="Riley R."/>
            <person name="Sitrit Y."/>
            <person name="Stielow B."/>
            <person name="Szollosi G."/>
            <person name="Zifcakova L."/>
            <person name="Stursova M."/>
            <person name="Spatafora J.W."/>
            <person name="Tedersoo L."/>
            <person name="Vaario L.-M."/>
            <person name="Yamada A."/>
            <person name="Yan M."/>
            <person name="Wang P."/>
            <person name="Xu J."/>
            <person name="Bruns T."/>
            <person name="Baldrian P."/>
            <person name="Vilgalys R."/>
            <person name="Henrissat B."/>
            <person name="Grigoriev I.V."/>
            <person name="Hibbett D."/>
            <person name="Nagy L.G."/>
            <person name="Martin F.M."/>
        </authorList>
    </citation>
    <scope>NUCLEOTIDE SEQUENCE</scope>
    <source>
        <strain evidence="1">BED1</strain>
    </source>
</reference>
<dbReference type="EMBL" id="WHUW01000012">
    <property type="protein sequence ID" value="KAF8440250.1"/>
    <property type="molecule type" value="Genomic_DNA"/>
</dbReference>
<feature type="non-terminal residue" evidence="1">
    <location>
        <position position="1"/>
    </location>
</feature>
<dbReference type="Proteomes" id="UP001194468">
    <property type="component" value="Unassembled WGS sequence"/>
</dbReference>
<evidence type="ECO:0000313" key="1">
    <source>
        <dbReference type="EMBL" id="KAF8440250.1"/>
    </source>
</evidence>
<protein>
    <submittedName>
        <fullName evidence="1">Uncharacterized protein</fullName>
    </submittedName>
</protein>
<evidence type="ECO:0000313" key="2">
    <source>
        <dbReference type="Proteomes" id="UP001194468"/>
    </source>
</evidence>